<dbReference type="RefSeq" id="WP_068463545.1">
    <property type="nucleotide sequence ID" value="NZ_LMTR01000081.1"/>
</dbReference>
<dbReference type="SUPFAM" id="SSF53335">
    <property type="entry name" value="S-adenosyl-L-methionine-dependent methyltransferases"/>
    <property type="match status" value="1"/>
</dbReference>
<dbReference type="InterPro" id="IPR007848">
    <property type="entry name" value="Small_mtfrase_dom"/>
</dbReference>
<dbReference type="GO" id="GO:0032259">
    <property type="term" value="P:methylation"/>
    <property type="evidence" value="ECO:0007669"/>
    <property type="project" value="UniProtKB-KW"/>
</dbReference>
<keyword evidence="3" id="KW-0808">Transferase</keyword>
<organism evidence="7 8">
    <name type="scientific">Hyphomicrobium sulfonivorans</name>
    <dbReference type="NCBI Taxonomy" id="121290"/>
    <lineage>
        <taxon>Bacteria</taxon>
        <taxon>Pseudomonadati</taxon>
        <taxon>Pseudomonadota</taxon>
        <taxon>Alphaproteobacteria</taxon>
        <taxon>Hyphomicrobiales</taxon>
        <taxon>Hyphomicrobiaceae</taxon>
        <taxon>Hyphomicrobium</taxon>
    </lineage>
</organism>
<keyword evidence="4" id="KW-0949">S-adenosyl-L-methionine</keyword>
<comment type="caution">
    <text evidence="7">The sequence shown here is derived from an EMBL/GenBank/DDBJ whole genome shotgun (WGS) entry which is preliminary data.</text>
</comment>
<dbReference type="PANTHER" id="PTHR18895:SF74">
    <property type="entry name" value="MTRF1L RELEASE FACTOR GLUTAMINE METHYLTRANSFERASE"/>
    <property type="match status" value="1"/>
</dbReference>
<comment type="catalytic activity">
    <reaction evidence="5">
        <text>L-glutaminyl-[peptide chain release factor] + S-adenosyl-L-methionine = N(5)-methyl-L-glutaminyl-[peptide chain release factor] + S-adenosyl-L-homocysteine + H(+)</text>
        <dbReference type="Rhea" id="RHEA:42896"/>
        <dbReference type="Rhea" id="RHEA-COMP:10271"/>
        <dbReference type="Rhea" id="RHEA-COMP:10272"/>
        <dbReference type="ChEBI" id="CHEBI:15378"/>
        <dbReference type="ChEBI" id="CHEBI:30011"/>
        <dbReference type="ChEBI" id="CHEBI:57856"/>
        <dbReference type="ChEBI" id="CHEBI:59789"/>
        <dbReference type="ChEBI" id="CHEBI:61891"/>
        <dbReference type="EC" id="2.1.1.297"/>
    </reaction>
</comment>
<evidence type="ECO:0000256" key="2">
    <source>
        <dbReference type="ARBA" id="ARBA00022603"/>
    </source>
</evidence>
<sequence>MQFYAPISTEVNETVSFLGIDLDLTGCVLRPREETELLARAAIEKITQDQGAPLCIDMCCGAGNIAIALARHNENARIWACDLTDDAVATSRHNVRRHDLIQRVAVLQGDLFAPLADADLAGAVDLIVANPPYISTSRLLEGDRAELLENEPREAFDGGPYGVSLHMRIIKEAPAFLRSGGWLGFEFGLGQDRQIAALLKRAKVFADPVWHHDGAGDARAVIVQKL</sequence>
<evidence type="ECO:0000313" key="8">
    <source>
        <dbReference type="Proteomes" id="UP000059074"/>
    </source>
</evidence>
<evidence type="ECO:0000256" key="1">
    <source>
        <dbReference type="ARBA" id="ARBA00012771"/>
    </source>
</evidence>
<dbReference type="InterPro" id="IPR050320">
    <property type="entry name" value="N5-glutamine_MTase"/>
</dbReference>
<dbReference type="InterPro" id="IPR029063">
    <property type="entry name" value="SAM-dependent_MTases_sf"/>
</dbReference>
<dbReference type="PROSITE" id="PS00092">
    <property type="entry name" value="N6_MTASE"/>
    <property type="match status" value="1"/>
</dbReference>
<accession>A0A109BB65</accession>
<name>A0A109BB65_HYPSL</name>
<dbReference type="PATRIC" id="fig|121290.4.peg.3557"/>
<dbReference type="PANTHER" id="PTHR18895">
    <property type="entry name" value="HEMK METHYLTRANSFERASE"/>
    <property type="match status" value="1"/>
</dbReference>
<dbReference type="InterPro" id="IPR002052">
    <property type="entry name" value="DNA_methylase_N6_adenine_CS"/>
</dbReference>
<dbReference type="Gene3D" id="3.40.50.150">
    <property type="entry name" value="Vaccinia Virus protein VP39"/>
    <property type="match status" value="1"/>
</dbReference>
<dbReference type="NCBIfam" id="TIGR00536">
    <property type="entry name" value="hemK_fam"/>
    <property type="match status" value="1"/>
</dbReference>
<evidence type="ECO:0000256" key="3">
    <source>
        <dbReference type="ARBA" id="ARBA00022679"/>
    </source>
</evidence>
<dbReference type="EMBL" id="LMTR01000081">
    <property type="protein sequence ID" value="KWT65362.1"/>
    <property type="molecule type" value="Genomic_DNA"/>
</dbReference>
<dbReference type="CDD" id="cd02440">
    <property type="entry name" value="AdoMet_MTases"/>
    <property type="match status" value="1"/>
</dbReference>
<dbReference type="InterPro" id="IPR004556">
    <property type="entry name" value="HemK-like"/>
</dbReference>
<gene>
    <name evidence="7" type="ORF">APY04_2824</name>
</gene>
<dbReference type="Pfam" id="PF05175">
    <property type="entry name" value="MTS"/>
    <property type="match status" value="1"/>
</dbReference>
<dbReference type="GO" id="GO:0003676">
    <property type="term" value="F:nucleic acid binding"/>
    <property type="evidence" value="ECO:0007669"/>
    <property type="project" value="InterPro"/>
</dbReference>
<dbReference type="EC" id="2.1.1.297" evidence="1"/>
<proteinExistence type="predicted"/>
<feature type="domain" description="Methyltransferase small" evidence="6">
    <location>
        <begin position="55"/>
        <end position="136"/>
    </location>
</feature>
<keyword evidence="2 7" id="KW-0489">Methyltransferase</keyword>
<dbReference type="OrthoDB" id="9800643at2"/>
<evidence type="ECO:0000256" key="5">
    <source>
        <dbReference type="ARBA" id="ARBA00048391"/>
    </source>
</evidence>
<dbReference type="STRING" id="121290.APY04_2824"/>
<evidence type="ECO:0000313" key="7">
    <source>
        <dbReference type="EMBL" id="KWT65362.1"/>
    </source>
</evidence>
<dbReference type="Proteomes" id="UP000059074">
    <property type="component" value="Unassembled WGS sequence"/>
</dbReference>
<protein>
    <recommendedName>
        <fullName evidence="1">peptide chain release factor N(5)-glutamine methyltransferase</fullName>
        <ecNumber evidence="1">2.1.1.297</ecNumber>
    </recommendedName>
</protein>
<dbReference type="AlphaFoldDB" id="A0A109BB65"/>
<keyword evidence="8" id="KW-1185">Reference proteome</keyword>
<reference evidence="7 8" key="1">
    <citation type="submission" date="2015-10" db="EMBL/GenBank/DDBJ databases">
        <title>Transcriptomic analysis of a linuron degrading triple-species bacterial consortium.</title>
        <authorList>
            <person name="Albers P."/>
        </authorList>
    </citation>
    <scope>NUCLEOTIDE SEQUENCE [LARGE SCALE GENOMIC DNA]</scope>
    <source>
        <strain evidence="7 8">WDL6</strain>
    </source>
</reference>
<evidence type="ECO:0000259" key="6">
    <source>
        <dbReference type="Pfam" id="PF05175"/>
    </source>
</evidence>
<evidence type="ECO:0000256" key="4">
    <source>
        <dbReference type="ARBA" id="ARBA00022691"/>
    </source>
</evidence>
<dbReference type="GO" id="GO:0102559">
    <property type="term" value="F:peptide chain release factor N(5)-glutamine methyltransferase activity"/>
    <property type="evidence" value="ECO:0007669"/>
    <property type="project" value="UniProtKB-EC"/>
</dbReference>
<dbReference type="PRINTS" id="PR00507">
    <property type="entry name" value="N12N6MTFRASE"/>
</dbReference>